<protein>
    <submittedName>
        <fullName evidence="1">Uncharacterized protein</fullName>
    </submittedName>
</protein>
<organism evidence="1 2">
    <name type="scientific">Colletotrichum gloeosporioides (strain Cg-14)</name>
    <name type="common">Anthracnose fungus</name>
    <name type="synonym">Glomerella cingulata</name>
    <dbReference type="NCBI Taxonomy" id="1237896"/>
    <lineage>
        <taxon>Eukaryota</taxon>
        <taxon>Fungi</taxon>
        <taxon>Dikarya</taxon>
        <taxon>Ascomycota</taxon>
        <taxon>Pezizomycotina</taxon>
        <taxon>Sordariomycetes</taxon>
        <taxon>Hypocreomycetidae</taxon>
        <taxon>Glomerellales</taxon>
        <taxon>Glomerellaceae</taxon>
        <taxon>Colletotrichum</taxon>
        <taxon>Colletotrichum gloeosporioides species complex</taxon>
    </lineage>
</organism>
<dbReference type="EMBL" id="AMYD01002255">
    <property type="protein sequence ID" value="EQB49721.1"/>
    <property type="molecule type" value="Genomic_DNA"/>
</dbReference>
<name>T0LDB4_COLGC</name>
<dbReference type="Proteomes" id="UP000015530">
    <property type="component" value="Unassembled WGS sequence"/>
</dbReference>
<dbReference type="HOGENOM" id="CLU_3438303_0_0_1"/>
<accession>T0LDB4</accession>
<evidence type="ECO:0000313" key="2">
    <source>
        <dbReference type="Proteomes" id="UP000015530"/>
    </source>
</evidence>
<evidence type="ECO:0000313" key="1">
    <source>
        <dbReference type="EMBL" id="EQB49721.1"/>
    </source>
</evidence>
<sequence length="10" mass="1110">MAGADRFTNK</sequence>
<reference evidence="2" key="1">
    <citation type="journal article" date="2013" name="Mol. Plant Microbe Interact.">
        <title>Global aspects of pacC regulation of pathogenicity genes in Colletotrichum gloeosporioides as revealed by transcriptome analysis.</title>
        <authorList>
            <person name="Alkan N."/>
            <person name="Meng X."/>
            <person name="Friedlander G."/>
            <person name="Reuveni E."/>
            <person name="Sukno S."/>
            <person name="Sherman A."/>
            <person name="Thon M."/>
            <person name="Fluhr R."/>
            <person name="Prusky D."/>
        </authorList>
    </citation>
    <scope>NUCLEOTIDE SEQUENCE [LARGE SCALE GENOMIC DNA]</scope>
    <source>
        <strain evidence="2">Cg-14</strain>
    </source>
</reference>
<proteinExistence type="predicted"/>
<gene>
    <name evidence="1" type="ORF">CGLO_10918</name>
</gene>
<comment type="caution">
    <text evidence="1">The sequence shown here is derived from an EMBL/GenBank/DDBJ whole genome shotgun (WGS) entry which is preliminary data.</text>
</comment>